<proteinExistence type="predicted"/>
<organism evidence="1 2">
    <name type="scientific">Colletotrichum truncatum</name>
    <name type="common">Anthracnose fungus</name>
    <name type="synonym">Colletotrichum capsici</name>
    <dbReference type="NCBI Taxonomy" id="5467"/>
    <lineage>
        <taxon>Eukaryota</taxon>
        <taxon>Fungi</taxon>
        <taxon>Dikarya</taxon>
        <taxon>Ascomycota</taxon>
        <taxon>Pezizomycotina</taxon>
        <taxon>Sordariomycetes</taxon>
        <taxon>Hypocreomycetidae</taxon>
        <taxon>Glomerellales</taxon>
        <taxon>Glomerellaceae</taxon>
        <taxon>Colletotrichum</taxon>
        <taxon>Colletotrichum truncatum species complex</taxon>
    </lineage>
</organism>
<comment type="caution">
    <text evidence="1">The sequence shown here is derived from an EMBL/GenBank/DDBJ whole genome shotgun (WGS) entry which is preliminary data.</text>
</comment>
<evidence type="ECO:0000313" key="1">
    <source>
        <dbReference type="EMBL" id="KAL0934088.1"/>
    </source>
</evidence>
<sequence>MSSETDDGDDKINFFIRHLVDPTGIAQERCLSLVIERVRETAVNLAVLGEVTRGTRLLEILDSHGIPPFDLQEYGPEKSSEDYAKCWNTAKGGTDQDYILNVSTDRSDPYTRAVFAFAWEKLGTWPAWATPAPAPLPPGSAPSPTDTDSTQTSGETTMDALERYSRSCVCNRFGHPWRQDQDTLKLVSEMGNTGKNRANPHGPIPGRLRGFWLLWERMLAPWCMNQVVKSTGRVLALDLSIRLCFPDECDLAEDERREGGGNLREKEDKKVKGEEEEEEVVEEFFLDDDEVEKKEKEENEDLYQQSKEHVASWGRFIAHQHQAQDQLPMLGSMRRLWQKGWFTDPEYNSFLKELDLDLDHVRKVADAGCEMLVKRLERGPDRVYAGATISELVRAIDRNTRANAPYYPDHNSDERIVALAGHKEMDEDKVNRPSTLLRLPVPTHQEITELEERLEVTAPLPDQYKAFLRTTNGMGPIWWNETQLIRLLCPISNVEVSEDWEVPIQLELLPSRSLEPTIEWPLLRRSISVSNRYGNGDVFLVEPKLVAEAKAVFFEVYDALPEAGKAKLRREVEEVYGTLEAFRELEWAVLLWTDWFAEMLSYRDFAALLEDFAVGSQRKMRPWSMYWSPDVRKMSGFFYLPQDELGEDEDGPTVQPGKGNLVVHADGTMSMGENVYPDNAFTTPQVDH</sequence>
<reference evidence="1 2" key="1">
    <citation type="journal article" date="2020" name="Phytopathology">
        <title>Genome Sequence Resources of Colletotrichum truncatum, C. plurivorum, C. musicola, and C. sojae: Four Species Pathogenic to Soybean (Glycine max).</title>
        <authorList>
            <person name="Rogerio F."/>
            <person name="Boufleur T.R."/>
            <person name="Ciampi-Guillardi M."/>
            <person name="Sukno S.A."/>
            <person name="Thon M.R."/>
            <person name="Massola Junior N.S."/>
            <person name="Baroncelli R."/>
        </authorList>
    </citation>
    <scope>NUCLEOTIDE SEQUENCE [LARGE SCALE GENOMIC DNA]</scope>
    <source>
        <strain evidence="1 2">CMES1059</strain>
    </source>
</reference>
<keyword evidence="2" id="KW-1185">Reference proteome</keyword>
<name>A0ACC3YQ82_COLTU</name>
<evidence type="ECO:0000313" key="2">
    <source>
        <dbReference type="Proteomes" id="UP000805649"/>
    </source>
</evidence>
<gene>
    <name evidence="1" type="ORF">CTRU02_210887</name>
</gene>
<dbReference type="Proteomes" id="UP000805649">
    <property type="component" value="Unassembled WGS sequence"/>
</dbReference>
<protein>
    <submittedName>
        <fullName evidence="1">Uncharacterized protein</fullName>
    </submittedName>
</protein>
<dbReference type="EMBL" id="VUJX02000007">
    <property type="protein sequence ID" value="KAL0934088.1"/>
    <property type="molecule type" value="Genomic_DNA"/>
</dbReference>
<accession>A0ACC3YQ82</accession>